<reference evidence="2" key="2">
    <citation type="submission" date="2010-04" db="EMBL/GenBank/DDBJ databases">
        <authorList>
            <person name="Buell R."/>
            <person name="Hamilton J."/>
            <person name="Hostetler J."/>
        </authorList>
    </citation>
    <scope>NUCLEOTIDE SEQUENCE [LARGE SCALE GENOMIC DNA]</scope>
    <source>
        <strain evidence="2">DAOM:BR144</strain>
    </source>
</reference>
<proteinExistence type="predicted"/>
<dbReference type="AlphaFoldDB" id="K3XCL5"/>
<dbReference type="VEuPathDB" id="FungiDB:PYU1_G014933"/>
<sequence length="254" mass="28543">MTTTTVTPVVASTTNATTASGAAHTAASSIHNASNYRRSYASTLRTWTLHDCSALTNVRSGDEMVALWGRWRGTRGKPVTTTWTVTPESLDASWTSFVNRWNTEPGFAEVVDGRETDRRQRALGLLREEVCRLLWDQERTSCLVHHLEGCPSCREYGRSRLNVDAWNGVIARQPFTEEERFCIGRYRRALSEFIHAAETPALRPHARTPSQYPECPRGVWREAPLYPPMAGTQASELDNAWRGATERCDSWGPT</sequence>
<dbReference type="Proteomes" id="UP000019132">
    <property type="component" value="Unassembled WGS sequence"/>
</dbReference>
<dbReference type="EnsemblProtists" id="PYU1_T014964">
    <property type="protein sequence ID" value="PYU1_T014964"/>
    <property type="gene ID" value="PYU1_G014933"/>
</dbReference>
<reference evidence="1" key="3">
    <citation type="submission" date="2015-02" db="UniProtKB">
        <authorList>
            <consortium name="EnsemblProtists"/>
        </authorList>
    </citation>
    <scope>IDENTIFICATION</scope>
    <source>
        <strain evidence="1">DAOM BR144</strain>
    </source>
</reference>
<organism evidence="1 2">
    <name type="scientific">Globisporangium ultimum (strain ATCC 200006 / CBS 805.95 / DAOM BR144)</name>
    <name type="common">Pythium ultimum</name>
    <dbReference type="NCBI Taxonomy" id="431595"/>
    <lineage>
        <taxon>Eukaryota</taxon>
        <taxon>Sar</taxon>
        <taxon>Stramenopiles</taxon>
        <taxon>Oomycota</taxon>
        <taxon>Peronosporomycetes</taxon>
        <taxon>Pythiales</taxon>
        <taxon>Pythiaceae</taxon>
        <taxon>Globisporangium</taxon>
    </lineage>
</organism>
<dbReference type="EMBL" id="ADOS01001484">
    <property type="status" value="NOT_ANNOTATED_CDS"/>
    <property type="molecule type" value="Genomic_DNA"/>
</dbReference>
<dbReference type="eggNOG" id="ENOG502S4SQ">
    <property type="taxonomic scope" value="Eukaryota"/>
</dbReference>
<accession>K3XCL5</accession>
<keyword evidence="2" id="KW-1185">Reference proteome</keyword>
<evidence type="ECO:0000313" key="2">
    <source>
        <dbReference type="Proteomes" id="UP000019132"/>
    </source>
</evidence>
<dbReference type="OMA" id="TERCDSW"/>
<dbReference type="HOGENOM" id="CLU_113109_0_0_1"/>
<protein>
    <submittedName>
        <fullName evidence="1">Uncharacterized protein</fullName>
    </submittedName>
</protein>
<reference evidence="2" key="1">
    <citation type="journal article" date="2010" name="Genome Biol.">
        <title>Genome sequence of the necrotrophic plant pathogen Pythium ultimum reveals original pathogenicity mechanisms and effector repertoire.</title>
        <authorList>
            <person name="Levesque C.A."/>
            <person name="Brouwer H."/>
            <person name="Cano L."/>
            <person name="Hamilton J.P."/>
            <person name="Holt C."/>
            <person name="Huitema E."/>
            <person name="Raffaele S."/>
            <person name="Robideau G.P."/>
            <person name="Thines M."/>
            <person name="Win J."/>
            <person name="Zerillo M.M."/>
            <person name="Beakes G.W."/>
            <person name="Boore J.L."/>
            <person name="Busam D."/>
            <person name="Dumas B."/>
            <person name="Ferriera S."/>
            <person name="Fuerstenberg S.I."/>
            <person name="Gachon C.M."/>
            <person name="Gaulin E."/>
            <person name="Govers F."/>
            <person name="Grenville-Briggs L."/>
            <person name="Horner N."/>
            <person name="Hostetler J."/>
            <person name="Jiang R.H."/>
            <person name="Johnson J."/>
            <person name="Krajaejun T."/>
            <person name="Lin H."/>
            <person name="Meijer H.J."/>
            <person name="Moore B."/>
            <person name="Morris P."/>
            <person name="Phuntmart V."/>
            <person name="Puiu D."/>
            <person name="Shetty J."/>
            <person name="Stajich J.E."/>
            <person name="Tripathy S."/>
            <person name="Wawra S."/>
            <person name="van West P."/>
            <person name="Whitty B.R."/>
            <person name="Coutinho P.M."/>
            <person name="Henrissat B."/>
            <person name="Martin F."/>
            <person name="Thomas P.D."/>
            <person name="Tyler B.M."/>
            <person name="De Vries R.P."/>
            <person name="Kamoun S."/>
            <person name="Yandell M."/>
            <person name="Tisserat N."/>
            <person name="Buell C.R."/>
        </authorList>
    </citation>
    <scope>NUCLEOTIDE SEQUENCE</scope>
    <source>
        <strain evidence="2">DAOM:BR144</strain>
    </source>
</reference>
<dbReference type="InParanoid" id="K3XCL5"/>
<evidence type="ECO:0000313" key="1">
    <source>
        <dbReference type="EnsemblProtists" id="PYU1_T014964"/>
    </source>
</evidence>
<name>K3XCL5_GLOUD</name>